<dbReference type="RefSeq" id="WP_238248331.1">
    <property type="nucleotide sequence ID" value="NZ_BPQX01000018.1"/>
</dbReference>
<keyword evidence="1" id="KW-1133">Transmembrane helix</keyword>
<evidence type="ECO:0000313" key="3">
    <source>
        <dbReference type="Proteomes" id="UP001236369"/>
    </source>
</evidence>
<dbReference type="PANTHER" id="PTHR34821:SF2">
    <property type="entry name" value="INNER MEMBRANE PROTEIN YDCZ"/>
    <property type="match status" value="1"/>
</dbReference>
<sequence>MINVLLSSALAVVAGVSIVVQQVMNANLRAALNSAAWSGFMSYAVGVACMVVLAVIVRDPVPSVAVASRIPWWVWGGGMFGAIFIGLAIFLVPQLGAATFIALLVAGQMLGSVAFDQFGWLGLAQRPVDLTRLVGVAMLIGGVVMIRR</sequence>
<keyword evidence="1" id="KW-0472">Membrane</keyword>
<evidence type="ECO:0000313" key="2">
    <source>
        <dbReference type="EMBL" id="MDQ0443762.1"/>
    </source>
</evidence>
<keyword evidence="3" id="KW-1185">Reference proteome</keyword>
<protein>
    <submittedName>
        <fullName evidence="2">Transporter family-2 protein</fullName>
    </submittedName>
</protein>
<gene>
    <name evidence="2" type="ORF">QO016_003268</name>
</gene>
<proteinExistence type="predicted"/>
<comment type="caution">
    <text evidence="2">The sequence shown here is derived from an EMBL/GenBank/DDBJ whole genome shotgun (WGS) entry which is preliminary data.</text>
</comment>
<organism evidence="2 3">
    <name type="scientific">Methylobacterium persicinum</name>
    <dbReference type="NCBI Taxonomy" id="374426"/>
    <lineage>
        <taxon>Bacteria</taxon>
        <taxon>Pseudomonadati</taxon>
        <taxon>Pseudomonadota</taxon>
        <taxon>Alphaproteobacteria</taxon>
        <taxon>Hyphomicrobiales</taxon>
        <taxon>Methylobacteriaceae</taxon>
        <taxon>Methylobacterium</taxon>
    </lineage>
</organism>
<evidence type="ECO:0000256" key="1">
    <source>
        <dbReference type="SAM" id="Phobius"/>
    </source>
</evidence>
<name>A0ABU0HN60_9HYPH</name>
<feature type="transmembrane region" description="Helical" evidence="1">
    <location>
        <begin position="97"/>
        <end position="118"/>
    </location>
</feature>
<dbReference type="PANTHER" id="PTHR34821">
    <property type="entry name" value="INNER MEMBRANE PROTEIN YDCZ"/>
    <property type="match status" value="1"/>
</dbReference>
<feature type="transmembrane region" description="Helical" evidence="1">
    <location>
        <begin position="130"/>
        <end position="146"/>
    </location>
</feature>
<dbReference type="Pfam" id="PF04657">
    <property type="entry name" value="DMT_YdcZ"/>
    <property type="match status" value="1"/>
</dbReference>
<dbReference type="InterPro" id="IPR006750">
    <property type="entry name" value="YdcZ"/>
</dbReference>
<dbReference type="Proteomes" id="UP001236369">
    <property type="component" value="Unassembled WGS sequence"/>
</dbReference>
<feature type="transmembrane region" description="Helical" evidence="1">
    <location>
        <begin position="37"/>
        <end position="58"/>
    </location>
</feature>
<accession>A0ABU0HN60</accession>
<reference evidence="2 3" key="1">
    <citation type="submission" date="2023-07" db="EMBL/GenBank/DDBJ databases">
        <title>Genomic Encyclopedia of Type Strains, Phase IV (KMG-IV): sequencing the most valuable type-strain genomes for metagenomic binning, comparative biology and taxonomic classification.</title>
        <authorList>
            <person name="Goeker M."/>
        </authorList>
    </citation>
    <scope>NUCLEOTIDE SEQUENCE [LARGE SCALE GENOMIC DNA]</scope>
    <source>
        <strain evidence="2 3">DSM 19562</strain>
    </source>
</reference>
<dbReference type="EMBL" id="JAUSVV010000008">
    <property type="protein sequence ID" value="MDQ0443762.1"/>
    <property type="molecule type" value="Genomic_DNA"/>
</dbReference>
<feature type="transmembrane region" description="Helical" evidence="1">
    <location>
        <begin position="70"/>
        <end position="91"/>
    </location>
</feature>
<keyword evidence="1" id="KW-0812">Transmembrane</keyword>